<dbReference type="PANTHER" id="PTHR44688">
    <property type="entry name" value="DNA-BINDING TRANSCRIPTIONAL ACTIVATOR DEVR_DOSR"/>
    <property type="match status" value="1"/>
</dbReference>
<dbReference type="Gene3D" id="1.10.10.10">
    <property type="entry name" value="Winged helix-like DNA-binding domain superfamily/Winged helix DNA-binding domain"/>
    <property type="match status" value="1"/>
</dbReference>
<reference evidence="5" key="1">
    <citation type="journal article" date="2014" name="Int. J. Syst. Evol. Microbiol.">
        <title>Complete genome sequence of Corynebacterium casei LMG S-19264T (=DSM 44701T), isolated from a smear-ripened cheese.</title>
        <authorList>
            <consortium name="US DOE Joint Genome Institute (JGI-PGF)"/>
            <person name="Walter F."/>
            <person name="Albersmeier A."/>
            <person name="Kalinowski J."/>
            <person name="Ruckert C."/>
        </authorList>
    </citation>
    <scope>NUCLEOTIDE SEQUENCE</scope>
    <source>
        <strain evidence="5">VKM Ac-1069</strain>
    </source>
</reference>
<evidence type="ECO:0000313" key="6">
    <source>
        <dbReference type="Proteomes" id="UP001143463"/>
    </source>
</evidence>
<evidence type="ECO:0000256" key="1">
    <source>
        <dbReference type="ARBA" id="ARBA00023015"/>
    </source>
</evidence>
<dbReference type="SUPFAM" id="SSF46894">
    <property type="entry name" value="C-terminal effector domain of the bipartite response regulators"/>
    <property type="match status" value="1"/>
</dbReference>
<dbReference type="SMART" id="SM00421">
    <property type="entry name" value="HTH_LUXR"/>
    <property type="match status" value="1"/>
</dbReference>
<dbReference type="InterPro" id="IPR029016">
    <property type="entry name" value="GAF-like_dom_sf"/>
</dbReference>
<name>A0A9W6L477_9PSEU</name>
<reference evidence="5" key="2">
    <citation type="submission" date="2023-01" db="EMBL/GenBank/DDBJ databases">
        <authorList>
            <person name="Sun Q."/>
            <person name="Evtushenko L."/>
        </authorList>
    </citation>
    <scope>NUCLEOTIDE SEQUENCE</scope>
    <source>
        <strain evidence="5">VKM Ac-1069</strain>
    </source>
</reference>
<dbReference type="InterPro" id="IPR000792">
    <property type="entry name" value="Tscrpt_reg_LuxR_C"/>
</dbReference>
<keyword evidence="3" id="KW-0804">Transcription</keyword>
<gene>
    <name evidence="5" type="ORF">GCM10017577_37930</name>
</gene>
<dbReference type="Gene3D" id="3.30.450.40">
    <property type="match status" value="1"/>
</dbReference>
<dbReference type="PRINTS" id="PR00038">
    <property type="entry name" value="HTHLUXR"/>
</dbReference>
<feature type="domain" description="HTH luxR-type" evidence="4">
    <location>
        <begin position="254"/>
        <end position="319"/>
    </location>
</feature>
<dbReference type="Proteomes" id="UP001143463">
    <property type="component" value="Unassembled WGS sequence"/>
</dbReference>
<evidence type="ECO:0000256" key="2">
    <source>
        <dbReference type="ARBA" id="ARBA00023125"/>
    </source>
</evidence>
<dbReference type="AlphaFoldDB" id="A0A9W6L477"/>
<evidence type="ECO:0000259" key="4">
    <source>
        <dbReference type="PROSITE" id="PS50043"/>
    </source>
</evidence>
<accession>A0A9W6L477</accession>
<dbReference type="Pfam" id="PF00196">
    <property type="entry name" value="GerE"/>
    <property type="match status" value="1"/>
</dbReference>
<evidence type="ECO:0000313" key="5">
    <source>
        <dbReference type="EMBL" id="GLL12652.1"/>
    </source>
</evidence>
<keyword evidence="1" id="KW-0805">Transcription regulation</keyword>
<organism evidence="5 6">
    <name type="scientific">Pseudonocardia halophobica</name>
    <dbReference type="NCBI Taxonomy" id="29401"/>
    <lineage>
        <taxon>Bacteria</taxon>
        <taxon>Bacillati</taxon>
        <taxon>Actinomycetota</taxon>
        <taxon>Actinomycetes</taxon>
        <taxon>Pseudonocardiales</taxon>
        <taxon>Pseudonocardiaceae</taxon>
        <taxon>Pseudonocardia</taxon>
    </lineage>
</organism>
<dbReference type="GO" id="GO:0006355">
    <property type="term" value="P:regulation of DNA-templated transcription"/>
    <property type="evidence" value="ECO:0007669"/>
    <property type="project" value="InterPro"/>
</dbReference>
<dbReference type="InterPro" id="IPR036388">
    <property type="entry name" value="WH-like_DNA-bd_sf"/>
</dbReference>
<dbReference type="GO" id="GO:0003677">
    <property type="term" value="F:DNA binding"/>
    <property type="evidence" value="ECO:0007669"/>
    <property type="project" value="UniProtKB-KW"/>
</dbReference>
<keyword evidence="2" id="KW-0238">DNA-binding</keyword>
<dbReference type="EMBL" id="BSFQ01000015">
    <property type="protein sequence ID" value="GLL12652.1"/>
    <property type="molecule type" value="Genomic_DNA"/>
</dbReference>
<comment type="caution">
    <text evidence="5">The sequence shown here is derived from an EMBL/GenBank/DDBJ whole genome shotgun (WGS) entry which is preliminary data.</text>
</comment>
<sequence length="326" mass="34307">MRRVTALAAARELRSFLRRNGSRTPGAASAALEALRPVVPADCLALSLWDPAASRHRTLATSYPPAVTALLDGRMHTDPLFDSVRSGRVPVRVRDLAPRRRHGEIFDRIITPLGFRDGVTQCLFAADGRYVGMLNASTLDARHPDDDTVALLDLLGPDLAAALDPVAAPRSPTERLARGEVDGFVASADGTVTPLSPAPRPDLVAPPSPLAGVVAQLRAGVPPAAPVLHLVRDAGVVAVELYASPSGVVVLHREAPSPAGLTVRELHVLDGVARGLSNTEIAAAHGIGGRTVATHVEHILAKTGCRNRVEAARLATRWGLLVAPPR</sequence>
<dbReference type="PROSITE" id="PS50043">
    <property type="entry name" value="HTH_LUXR_2"/>
    <property type="match status" value="1"/>
</dbReference>
<dbReference type="InterPro" id="IPR016032">
    <property type="entry name" value="Sig_transdc_resp-reg_C-effctor"/>
</dbReference>
<protein>
    <recommendedName>
        <fullName evidence="4">HTH luxR-type domain-containing protein</fullName>
    </recommendedName>
</protein>
<dbReference type="PANTHER" id="PTHR44688:SF16">
    <property type="entry name" value="DNA-BINDING TRANSCRIPTIONAL ACTIVATOR DEVR_DOSR"/>
    <property type="match status" value="1"/>
</dbReference>
<dbReference type="SUPFAM" id="SSF55781">
    <property type="entry name" value="GAF domain-like"/>
    <property type="match status" value="1"/>
</dbReference>
<evidence type="ECO:0000256" key="3">
    <source>
        <dbReference type="ARBA" id="ARBA00023163"/>
    </source>
</evidence>
<keyword evidence="6" id="KW-1185">Reference proteome</keyword>
<proteinExistence type="predicted"/>
<dbReference type="CDD" id="cd06170">
    <property type="entry name" value="LuxR_C_like"/>
    <property type="match status" value="1"/>
</dbReference>